<sequence>MANKLEEAKKHLKEISEAAVKAFSDAIPKLEDSLKNAAKYSVDVGSKFEESMSKVQALSGAASDEIIKLSDKAKDMGTNTKFSANEVSEAFSDLAKQGWNASDMFDSIDGAMNIATVTGEGLADTAEMVSDSLSDFGLNVKDSSHFADILASSSNASNASINLMSEAFKAVSPTAGALKYSIEDTALAIGLMADAGIKGEDAGKSLTSILTSLSNPPKEATKALNDLGISLKNADGTMKPLSGVLQELRGKFSNLSDSQKESYAAAIAGKNGMDGFLGIINASDGDFNKLTESINNANGSAEKMGSVMNDNLNSKVKILHNSLETLGVAAYQKFQGPMKEAVDAANNVVGQLAKSMSDGKLSSGVDKIAEAFSKLVKSLSELIIKWAPELINCLGWLLDHSSEIAAGFVAIKAGIYGFKAVSVVQDFVKVIKGAPAEIKAVSDAMKVLGAISNMGTLGIIVTVIAALVAGFIVLWNTNEGFRDFIISAWTAIYDTAMSVWGAICTFFTETIPASFQAVVDFFAQIPQFFSDLWNGILTTILAWGDSVSNFFTTTIPLWINNIITWFGQLPYNIGFAIGSVLGIIVQWGIDTVNYLVTNVPVWINNIITWFSQLPYNIGYAFGCVLGTIVQWGADTVNYLVNNVPIWVNNIIAWFAQLPGSIWAWLVSAFNNIAAWGLNVYNSVTSNISSAVNSIIAWFAQLPGSIWNWLVSTINNLVVWGANMISQGEKAASDLVDSIENIIASLPDKMLSIGENIVKGIWDGISGMAGWIAGKVGSFASGVIDGFKSALGIHSPSRVMRDIVGINIVKGIGVGIDYQMPDLNKNISSNLDSLTNRMRAVVSLETYRNSANAINSSDYKVSSEAGQGVTNNNDNGVTQNITFNNPVSTPSETARAIKRVGRELAFG</sequence>
<dbReference type="Proteomes" id="UP000663802">
    <property type="component" value="Unassembled WGS sequence"/>
</dbReference>
<keyword evidence="2" id="KW-0812">Transmembrane</keyword>
<keyword evidence="5" id="KW-1185">Reference proteome</keyword>
<accession>A0ABQ1ECN1</accession>
<proteinExistence type="predicted"/>
<dbReference type="PANTHER" id="PTHR37813:SF1">
    <property type="entry name" value="FELS-2 PROPHAGE PROTEIN"/>
    <property type="match status" value="1"/>
</dbReference>
<protein>
    <recommendedName>
        <fullName evidence="3">Phage tail tape measure protein domain-containing protein</fullName>
    </recommendedName>
</protein>
<gene>
    <name evidence="4" type="ORF">CSC2_30950</name>
</gene>
<evidence type="ECO:0000256" key="1">
    <source>
        <dbReference type="ARBA" id="ARBA00022612"/>
    </source>
</evidence>
<dbReference type="EMBL" id="BMBA01000003">
    <property type="protein sequence ID" value="GFZ32569.1"/>
    <property type="molecule type" value="Genomic_DNA"/>
</dbReference>
<dbReference type="NCBIfam" id="TIGR01760">
    <property type="entry name" value="tape_meas_TP901"/>
    <property type="match status" value="1"/>
</dbReference>
<feature type="transmembrane region" description="Helical" evidence="2">
    <location>
        <begin position="609"/>
        <end position="629"/>
    </location>
</feature>
<dbReference type="RefSeq" id="WP_206870851.1">
    <property type="nucleotide sequence ID" value="NZ_BMBA01000003.1"/>
</dbReference>
<keyword evidence="2" id="KW-0472">Membrane</keyword>
<dbReference type="InterPro" id="IPR010090">
    <property type="entry name" value="Phage_tape_meas"/>
</dbReference>
<dbReference type="SUPFAM" id="SSF48371">
    <property type="entry name" value="ARM repeat"/>
    <property type="match status" value="1"/>
</dbReference>
<feature type="transmembrane region" description="Helical" evidence="2">
    <location>
        <begin position="569"/>
        <end position="589"/>
    </location>
</feature>
<keyword evidence="1" id="KW-1188">Viral release from host cell</keyword>
<comment type="caution">
    <text evidence="4">The sequence shown here is derived from an EMBL/GenBank/DDBJ whole genome shotgun (WGS) entry which is preliminary data.</text>
</comment>
<keyword evidence="2" id="KW-1133">Transmembrane helix</keyword>
<dbReference type="InterPro" id="IPR016024">
    <property type="entry name" value="ARM-type_fold"/>
</dbReference>
<evidence type="ECO:0000259" key="3">
    <source>
        <dbReference type="Pfam" id="PF10145"/>
    </source>
</evidence>
<feature type="domain" description="Phage tail tape measure protein" evidence="3">
    <location>
        <begin position="70"/>
        <end position="269"/>
    </location>
</feature>
<organism evidence="4 5">
    <name type="scientific">Clostridium zeae</name>
    <dbReference type="NCBI Taxonomy" id="2759022"/>
    <lineage>
        <taxon>Bacteria</taxon>
        <taxon>Bacillati</taxon>
        <taxon>Bacillota</taxon>
        <taxon>Clostridia</taxon>
        <taxon>Eubacteriales</taxon>
        <taxon>Clostridiaceae</taxon>
        <taxon>Clostridium</taxon>
    </lineage>
</organism>
<feature type="transmembrane region" description="Helical" evidence="2">
    <location>
        <begin position="636"/>
        <end position="655"/>
    </location>
</feature>
<evidence type="ECO:0000313" key="4">
    <source>
        <dbReference type="EMBL" id="GFZ32569.1"/>
    </source>
</evidence>
<name>A0ABQ1ECN1_9CLOT</name>
<dbReference type="Pfam" id="PF10145">
    <property type="entry name" value="PhageMin_Tail"/>
    <property type="match status" value="1"/>
</dbReference>
<evidence type="ECO:0000313" key="5">
    <source>
        <dbReference type="Proteomes" id="UP000663802"/>
    </source>
</evidence>
<feature type="transmembrane region" description="Helical" evidence="2">
    <location>
        <begin position="454"/>
        <end position="475"/>
    </location>
</feature>
<reference evidence="4 5" key="1">
    <citation type="journal article" date="2021" name="Int. J. Syst. Evol. Microbiol.">
        <title>Clostridium zeae sp. nov., isolated from corn silage.</title>
        <authorList>
            <person name="Kobayashi H."/>
            <person name="Tanizawa Y."/>
            <person name="Yagura M."/>
            <person name="Sakamoto M."/>
            <person name="Ohkuma M."/>
            <person name="Tohno M."/>
        </authorList>
    </citation>
    <scope>NUCLEOTIDE SEQUENCE [LARGE SCALE GENOMIC DNA]</scope>
    <source>
        <strain evidence="4 5">CSC2</strain>
    </source>
</reference>
<evidence type="ECO:0000256" key="2">
    <source>
        <dbReference type="SAM" id="Phobius"/>
    </source>
</evidence>
<dbReference type="PANTHER" id="PTHR37813">
    <property type="entry name" value="FELS-2 PROPHAGE PROTEIN"/>
    <property type="match status" value="1"/>
</dbReference>